<dbReference type="KEGG" id="rgi:RGI145_03085"/>
<dbReference type="RefSeq" id="WP_075797194.1">
    <property type="nucleotide sequence ID" value="NZ_CP015583.1"/>
</dbReference>
<accession>A0A1L7ABS0</accession>
<keyword evidence="3" id="KW-0378">Hydrolase</keyword>
<dbReference type="InterPro" id="IPR045582">
    <property type="entry name" value="Trehalase-like_N"/>
</dbReference>
<protein>
    <submittedName>
        <fullName evidence="3">Glycoside hydrolase family 15</fullName>
    </submittedName>
</protein>
<dbReference type="AlphaFoldDB" id="A0A1L7ABS0"/>
<evidence type="ECO:0000259" key="1">
    <source>
        <dbReference type="Pfam" id="PF00723"/>
    </source>
</evidence>
<dbReference type="Pfam" id="PF00723">
    <property type="entry name" value="Glyco_hydro_15"/>
    <property type="match status" value="1"/>
</dbReference>
<dbReference type="Gene3D" id="1.50.10.10">
    <property type="match status" value="1"/>
</dbReference>
<dbReference type="eggNOG" id="COG3387">
    <property type="taxonomic scope" value="Bacteria"/>
</dbReference>
<organism evidence="3 4">
    <name type="scientific">Roseomonas gilardii</name>
    <dbReference type="NCBI Taxonomy" id="257708"/>
    <lineage>
        <taxon>Bacteria</taxon>
        <taxon>Pseudomonadati</taxon>
        <taxon>Pseudomonadota</taxon>
        <taxon>Alphaproteobacteria</taxon>
        <taxon>Acetobacterales</taxon>
        <taxon>Roseomonadaceae</taxon>
        <taxon>Roseomonas</taxon>
    </lineage>
</organism>
<dbReference type="PANTHER" id="PTHR31616:SF0">
    <property type="entry name" value="GLUCAN 1,4-ALPHA-GLUCOSIDASE"/>
    <property type="match status" value="1"/>
</dbReference>
<reference evidence="3 4" key="1">
    <citation type="submission" date="2016-05" db="EMBL/GenBank/DDBJ databases">
        <title>Complete Genome and Methylome Analysis of Psychrotrophic Bacterial Isolates from Antarctic Lake Untersee.</title>
        <authorList>
            <person name="Fomenkov A."/>
            <person name="Akimov V.N."/>
            <person name="Vasilyeva L.V."/>
            <person name="Andersen D."/>
            <person name="Vincze T."/>
            <person name="Roberts R.J."/>
        </authorList>
    </citation>
    <scope>NUCLEOTIDE SEQUENCE [LARGE SCALE GENOMIC DNA]</scope>
    <source>
        <strain evidence="3 4">U14-5</strain>
    </source>
</reference>
<dbReference type="PANTHER" id="PTHR31616">
    <property type="entry name" value="TREHALASE"/>
    <property type="match status" value="1"/>
</dbReference>
<dbReference type="EMBL" id="CP015583">
    <property type="protein sequence ID" value="APT56245.1"/>
    <property type="molecule type" value="Genomic_DNA"/>
</dbReference>
<gene>
    <name evidence="3" type="ORF">RGI145_03085</name>
</gene>
<evidence type="ECO:0000259" key="2">
    <source>
        <dbReference type="Pfam" id="PF19291"/>
    </source>
</evidence>
<feature type="domain" description="Trehalase-like N-terminal" evidence="2">
    <location>
        <begin position="17"/>
        <end position="177"/>
    </location>
</feature>
<name>A0A1L7ABS0_9PROT</name>
<evidence type="ECO:0000313" key="4">
    <source>
        <dbReference type="Proteomes" id="UP000185494"/>
    </source>
</evidence>
<dbReference type="Proteomes" id="UP000185494">
    <property type="component" value="Chromosome 1"/>
</dbReference>
<feature type="domain" description="GH15-like" evidence="1">
    <location>
        <begin position="233"/>
        <end position="583"/>
    </location>
</feature>
<sequence length="620" mass="68647">MSPTLPPQTPDGTRPYQPIEHYALIGNCHGAALVARDGAIDWCCLERFDAPPVFSRLLDRRRGGFFELCPEEEFEVSRSYLPQTNILETTFATASGMARLIDLMLPPQGEGEGPPGPELVRILSGVSGRLRFRLCFRPLPGFATAFPPLRVEGHRAMAEGCPSLLSDEPLVLEDGGAVARFTLAGGGHAAFRLFRAGAATGEDRVDVYDRLEQARQGWISWSGTRSYHGPLQDDLVRSALVLKALTYEPSGALVAAPTTSLPEEIGGIRNWDYRFCWLRDSCLAFYALKKFGHVEESERFFGFVRKLSMRDDGGLRPLYAIDGRGEGLEEHEIAHFEGWCGSAPVRAGNGAADQHQADVYGQLLDLVHLRTRLGGELDEEACGQIARVADYVTGVWREPDNGLWEPRLPPTRYLHAVLMNWVALDRAIHLLGEREEWRAARDAIVAEVNGPGVHPHGGYLTQSFGSDAVDASVLLAPMLGFPVDEAVFNRTVDEIIRQLGHGALVYRYRTEDGLPGHEGTFLLCAFWLVDALAWLGREEEARQRFDALRALANDVGLFPEEIAEDGTFLGNFPQAFSHLGFLHSAMVLDLLRHGGRDAVRGTYADRTLRETPSRRVVRLR</sequence>
<dbReference type="GO" id="GO:0005975">
    <property type="term" value="P:carbohydrate metabolic process"/>
    <property type="evidence" value="ECO:0007669"/>
    <property type="project" value="InterPro"/>
</dbReference>
<dbReference type="GO" id="GO:0004553">
    <property type="term" value="F:hydrolase activity, hydrolyzing O-glycosyl compounds"/>
    <property type="evidence" value="ECO:0007669"/>
    <property type="project" value="UniProtKB-ARBA"/>
</dbReference>
<dbReference type="InterPro" id="IPR008928">
    <property type="entry name" value="6-hairpin_glycosidase_sf"/>
</dbReference>
<dbReference type="STRING" id="257708.RGI145_03085"/>
<dbReference type="Pfam" id="PF19291">
    <property type="entry name" value="TREH_N"/>
    <property type="match status" value="1"/>
</dbReference>
<evidence type="ECO:0000313" key="3">
    <source>
        <dbReference type="EMBL" id="APT56245.1"/>
    </source>
</evidence>
<proteinExistence type="predicted"/>
<dbReference type="SUPFAM" id="SSF48208">
    <property type="entry name" value="Six-hairpin glycosidases"/>
    <property type="match status" value="1"/>
</dbReference>
<dbReference type="InterPro" id="IPR012341">
    <property type="entry name" value="6hp_glycosidase-like_sf"/>
</dbReference>
<dbReference type="InterPro" id="IPR011613">
    <property type="entry name" value="GH15-like"/>
</dbReference>